<name>A0ABX5P674_9PROT</name>
<keyword evidence="3" id="KW-1185">Reference proteome</keyword>
<evidence type="ECO:0000313" key="2">
    <source>
        <dbReference type="EMBL" id="PYD49297.1"/>
    </source>
</evidence>
<sequence>MARGGLSRFSRPFSRPREPPVTACFSPSGDPDFHRPCFPGPCFPDHISRVMSPSAMRGCPFFAGWRAGMASVGAALRARRLSYGGGACRDAIIAGTIRSTSWRIIDR</sequence>
<organism evidence="2 3">
    <name type="scientific">Novacetimonas pomaceti</name>
    <dbReference type="NCBI Taxonomy" id="2021998"/>
    <lineage>
        <taxon>Bacteria</taxon>
        <taxon>Pseudomonadati</taxon>
        <taxon>Pseudomonadota</taxon>
        <taxon>Alphaproteobacteria</taxon>
        <taxon>Acetobacterales</taxon>
        <taxon>Acetobacteraceae</taxon>
        <taxon>Novacetimonas</taxon>
    </lineage>
</organism>
<dbReference type="Proteomes" id="UP000248116">
    <property type="component" value="Unassembled WGS sequence"/>
</dbReference>
<gene>
    <name evidence="2" type="ORF">C3920_00205</name>
</gene>
<accession>A0ABX5P674</accession>
<evidence type="ECO:0000256" key="1">
    <source>
        <dbReference type="SAM" id="MobiDB-lite"/>
    </source>
</evidence>
<reference evidence="2 3" key="1">
    <citation type="submission" date="2018-02" db="EMBL/GenBank/DDBJ databases">
        <authorList>
            <person name="Skraban J."/>
            <person name="Trcek J."/>
        </authorList>
    </citation>
    <scope>NUCLEOTIDE SEQUENCE [LARGE SCALE GENOMIC DNA]</scope>
    <source>
        <strain evidence="2 3">AV446</strain>
    </source>
</reference>
<proteinExistence type="predicted"/>
<evidence type="ECO:0000313" key="3">
    <source>
        <dbReference type="Proteomes" id="UP000248116"/>
    </source>
</evidence>
<dbReference type="EMBL" id="PRCW01000003">
    <property type="protein sequence ID" value="PYD49297.1"/>
    <property type="molecule type" value="Genomic_DNA"/>
</dbReference>
<protein>
    <submittedName>
        <fullName evidence="2">Uncharacterized protein</fullName>
    </submittedName>
</protein>
<feature type="region of interest" description="Disordered" evidence="1">
    <location>
        <begin position="1"/>
        <end position="21"/>
    </location>
</feature>
<comment type="caution">
    <text evidence="2">The sequence shown here is derived from an EMBL/GenBank/DDBJ whole genome shotgun (WGS) entry which is preliminary data.</text>
</comment>